<keyword evidence="10" id="KW-0963">Cytoplasm</keyword>
<comment type="catalytic activity">
    <reaction evidence="1">
        <text>inosine + phosphate = alpha-D-ribose 1-phosphate + hypoxanthine</text>
        <dbReference type="Rhea" id="RHEA:27646"/>
        <dbReference type="ChEBI" id="CHEBI:17368"/>
        <dbReference type="ChEBI" id="CHEBI:17596"/>
        <dbReference type="ChEBI" id="CHEBI:43474"/>
        <dbReference type="ChEBI" id="CHEBI:57720"/>
        <dbReference type="EC" id="2.4.2.1"/>
    </reaction>
    <physiologicalReaction direction="left-to-right" evidence="1">
        <dbReference type="Rhea" id="RHEA:27647"/>
    </physiologicalReaction>
</comment>
<dbReference type="Proteomes" id="UP000824219">
    <property type="component" value="Linkage Group LG06"/>
</dbReference>
<keyword evidence="13" id="KW-0808">Transferase</keyword>
<accession>A0A9D3NYZ8</accession>
<comment type="catalytic activity">
    <reaction evidence="24">
        <text>adenosine + phosphate = alpha-D-ribose 1-phosphate + adenine</text>
        <dbReference type="Rhea" id="RHEA:27642"/>
        <dbReference type="ChEBI" id="CHEBI:16335"/>
        <dbReference type="ChEBI" id="CHEBI:16708"/>
        <dbReference type="ChEBI" id="CHEBI:43474"/>
        <dbReference type="ChEBI" id="CHEBI:57720"/>
        <dbReference type="EC" id="2.4.2.1"/>
    </reaction>
    <physiologicalReaction direction="left-to-right" evidence="24">
        <dbReference type="Rhea" id="RHEA:27643"/>
    </physiologicalReaction>
</comment>
<comment type="catalytic activity">
    <reaction evidence="25">
        <text>S-methyl-5'-thioadenosine + phosphate = 5-(methylsulfanyl)-alpha-D-ribose 1-phosphate + adenine</text>
        <dbReference type="Rhea" id="RHEA:11852"/>
        <dbReference type="ChEBI" id="CHEBI:16708"/>
        <dbReference type="ChEBI" id="CHEBI:17509"/>
        <dbReference type="ChEBI" id="CHEBI:43474"/>
        <dbReference type="ChEBI" id="CHEBI:58533"/>
        <dbReference type="EC" id="2.4.2.28"/>
    </reaction>
    <physiologicalReaction direction="left-to-right" evidence="25">
        <dbReference type="Rhea" id="RHEA:11853"/>
    </physiologicalReaction>
</comment>
<evidence type="ECO:0000256" key="10">
    <source>
        <dbReference type="ARBA" id="ARBA00022490"/>
    </source>
</evidence>
<evidence type="ECO:0000256" key="11">
    <source>
        <dbReference type="ARBA" id="ARBA00022553"/>
    </source>
</evidence>
<organism evidence="34 35">
    <name type="scientific">Hemibagrus wyckioides</name>
    <dbReference type="NCBI Taxonomy" id="337641"/>
    <lineage>
        <taxon>Eukaryota</taxon>
        <taxon>Metazoa</taxon>
        <taxon>Chordata</taxon>
        <taxon>Craniata</taxon>
        <taxon>Vertebrata</taxon>
        <taxon>Euteleostomi</taxon>
        <taxon>Actinopterygii</taxon>
        <taxon>Neopterygii</taxon>
        <taxon>Teleostei</taxon>
        <taxon>Ostariophysi</taxon>
        <taxon>Siluriformes</taxon>
        <taxon>Bagridae</taxon>
        <taxon>Hemibagrus</taxon>
    </lineage>
</organism>
<name>A0A9D3NYZ8_9TELE</name>
<keyword evidence="16" id="KW-0256">Endoplasmic reticulum</keyword>
<evidence type="ECO:0000256" key="6">
    <source>
        <dbReference type="ARBA" id="ARBA00007353"/>
    </source>
</evidence>
<dbReference type="CDD" id="cd16833">
    <property type="entry name" value="YfiH"/>
    <property type="match status" value="1"/>
</dbReference>
<evidence type="ECO:0000256" key="25">
    <source>
        <dbReference type="ARBA" id="ARBA00049893"/>
    </source>
</evidence>
<dbReference type="InterPro" id="IPR011324">
    <property type="entry name" value="Cytotoxic_necrot_fac-like_cat"/>
</dbReference>
<dbReference type="GO" id="GO:0006954">
    <property type="term" value="P:inflammatory response"/>
    <property type="evidence" value="ECO:0007669"/>
    <property type="project" value="UniProtKB-KW"/>
</dbReference>
<comment type="subunit">
    <text evidence="27">Interacts with FASN. Interacts with SDHA. Interacts with ATF6, EIF2AK3 and ERN1.</text>
</comment>
<dbReference type="EC" id="3.5.4.4" evidence="9"/>
<evidence type="ECO:0000256" key="18">
    <source>
        <dbReference type="ARBA" id="ARBA00022859"/>
    </source>
</evidence>
<evidence type="ECO:0000256" key="28">
    <source>
        <dbReference type="ARBA" id="ARBA00071637"/>
    </source>
</evidence>
<evidence type="ECO:0000256" key="33">
    <source>
        <dbReference type="ARBA" id="ARBA00081957"/>
    </source>
</evidence>
<keyword evidence="22" id="KW-0539">Nucleus</keyword>
<evidence type="ECO:0000256" key="22">
    <source>
        <dbReference type="ARBA" id="ARBA00023242"/>
    </source>
</evidence>
<keyword evidence="17" id="KW-0862">Zinc</keyword>
<evidence type="ECO:0000256" key="21">
    <source>
        <dbReference type="ARBA" id="ARBA00023198"/>
    </source>
</evidence>
<evidence type="ECO:0000256" key="31">
    <source>
        <dbReference type="ARBA" id="ARBA00079781"/>
    </source>
</evidence>
<evidence type="ECO:0000256" key="30">
    <source>
        <dbReference type="ARBA" id="ARBA00079351"/>
    </source>
</evidence>
<evidence type="ECO:0000256" key="16">
    <source>
        <dbReference type="ARBA" id="ARBA00022824"/>
    </source>
</evidence>
<dbReference type="InterPro" id="IPR003730">
    <property type="entry name" value="Cu_polyphenol_OxRdtase"/>
</dbReference>
<evidence type="ECO:0000256" key="17">
    <source>
        <dbReference type="ARBA" id="ARBA00022833"/>
    </source>
</evidence>
<comment type="catalytic activity">
    <reaction evidence="26">
        <text>guanosine + phosphate = alpha-D-ribose 1-phosphate + guanine</text>
        <dbReference type="Rhea" id="RHEA:13233"/>
        <dbReference type="ChEBI" id="CHEBI:16235"/>
        <dbReference type="ChEBI" id="CHEBI:16750"/>
        <dbReference type="ChEBI" id="CHEBI:43474"/>
        <dbReference type="ChEBI" id="CHEBI:57720"/>
        <dbReference type="EC" id="2.4.2.1"/>
    </reaction>
    <physiologicalReaction direction="left-to-right" evidence="26">
        <dbReference type="Rhea" id="RHEA:13234"/>
    </physiologicalReaction>
</comment>
<evidence type="ECO:0000256" key="12">
    <source>
        <dbReference type="ARBA" id="ARBA00022588"/>
    </source>
</evidence>
<dbReference type="GO" id="GO:0031347">
    <property type="term" value="P:regulation of defense response"/>
    <property type="evidence" value="ECO:0007669"/>
    <property type="project" value="UniProtKB-ARBA"/>
</dbReference>
<comment type="catalytic activity">
    <reaction evidence="23">
        <text>adenosine + H2O + H(+) = inosine + NH4(+)</text>
        <dbReference type="Rhea" id="RHEA:24408"/>
        <dbReference type="ChEBI" id="CHEBI:15377"/>
        <dbReference type="ChEBI" id="CHEBI:15378"/>
        <dbReference type="ChEBI" id="CHEBI:16335"/>
        <dbReference type="ChEBI" id="CHEBI:17596"/>
        <dbReference type="ChEBI" id="CHEBI:28938"/>
        <dbReference type="EC" id="3.5.4.4"/>
    </reaction>
    <physiologicalReaction direction="left-to-right" evidence="23">
        <dbReference type="Rhea" id="RHEA:24409"/>
    </physiologicalReaction>
</comment>
<dbReference type="GO" id="GO:0005634">
    <property type="term" value="C:nucleus"/>
    <property type="evidence" value="ECO:0007669"/>
    <property type="project" value="UniProtKB-SubCell"/>
</dbReference>
<evidence type="ECO:0000256" key="27">
    <source>
        <dbReference type="ARBA" id="ARBA00063955"/>
    </source>
</evidence>
<gene>
    <name evidence="34" type="ORF">KOW79_005118</name>
</gene>
<keyword evidence="15" id="KW-0378">Hydrolase</keyword>
<dbReference type="OrthoDB" id="10055554at2759"/>
<evidence type="ECO:0000256" key="3">
    <source>
        <dbReference type="ARBA" id="ARBA00004240"/>
    </source>
</evidence>
<evidence type="ECO:0000256" key="5">
    <source>
        <dbReference type="ARBA" id="ARBA00004496"/>
    </source>
</evidence>
<evidence type="ECO:0000256" key="8">
    <source>
        <dbReference type="ARBA" id="ARBA00011976"/>
    </source>
</evidence>
<dbReference type="EMBL" id="JAHKSW010000006">
    <property type="protein sequence ID" value="KAG7331149.1"/>
    <property type="molecule type" value="Genomic_DNA"/>
</dbReference>
<reference evidence="34 35" key="1">
    <citation type="submission" date="2021-06" db="EMBL/GenBank/DDBJ databases">
        <title>Chromosome-level genome assembly of the red-tail catfish (Hemibagrus wyckioides).</title>
        <authorList>
            <person name="Shao F."/>
        </authorList>
    </citation>
    <scope>NUCLEOTIDE SEQUENCE [LARGE SCALE GENOMIC DNA]</scope>
    <source>
        <strain evidence="34">EC202008001</strain>
        <tissue evidence="34">Blood</tissue>
    </source>
</reference>
<comment type="subcellular location">
    <subcellularLocation>
        <location evidence="5">Cytoplasm</location>
    </subcellularLocation>
    <subcellularLocation>
        <location evidence="3">Endoplasmic reticulum</location>
    </subcellularLocation>
    <subcellularLocation>
        <location evidence="2">Nucleus</location>
    </subcellularLocation>
    <subcellularLocation>
        <location evidence="4">Peroxisome</location>
    </subcellularLocation>
</comment>
<dbReference type="Gene3D" id="3.60.140.10">
    <property type="entry name" value="CNF1/YfiH-like putative cysteine hydrolases"/>
    <property type="match status" value="1"/>
</dbReference>
<evidence type="ECO:0000256" key="15">
    <source>
        <dbReference type="ARBA" id="ARBA00022801"/>
    </source>
</evidence>
<dbReference type="FunFam" id="3.60.140.10:FF:000002">
    <property type="entry name" value="Laccase (multicopper oxidoreductase) domain-containing 1"/>
    <property type="match status" value="1"/>
</dbReference>
<sequence length="430" mass="47497">MAEVILVDLVHPNCPRHKQCLEERVNKFLSSLGNGTSEPVYLILQQHAGCSEEINEAFVLQKCAGLNGRVRVLTDSSSVAVLYAFKQAADELNVRHVHVVTCNARRAELQECEKQLFTDLYTFTYCSVLDYSSCPFTQLHTTQLTQLKEQISGFLQRLPALRGEITVLKSSLISDCFAHGFTTRTGGISYISTLGSLNLFSSSRRRDSRAVVAENLRRLALHAGFQPQQFHLSKVNHGSDVWVMNKPEPENYDAIVTNQQGVVIAAPGADCMPLLFADPVEKVIGVAHAGWKGTLMGVAMATVNAMVREFGSELANVVAVIGPSVGPCCFTLEQNSARNFQAIHPDCVRDAESPMPYVDIRLATRVLLEKGGLLPEHIQDNTVTNRPNLTLCTSCHPDSFFSHVRDGLNFGTQIGFLWIKKPHEFEQSDP</sequence>
<proteinExistence type="inferred from homology"/>
<keyword evidence="11" id="KW-0597">Phosphoprotein</keyword>
<dbReference type="GO" id="GO:0017061">
    <property type="term" value="F:S-methyl-5-thioadenosine phosphorylase activity"/>
    <property type="evidence" value="ECO:0007669"/>
    <property type="project" value="UniProtKB-EC"/>
</dbReference>
<evidence type="ECO:0000256" key="1">
    <source>
        <dbReference type="ARBA" id="ARBA00000553"/>
    </source>
</evidence>
<dbReference type="PANTHER" id="PTHR30616">
    <property type="entry name" value="UNCHARACTERIZED PROTEIN YFIH"/>
    <property type="match status" value="1"/>
</dbReference>
<dbReference type="GO" id="GO:0005777">
    <property type="term" value="C:peroxisome"/>
    <property type="evidence" value="ECO:0007669"/>
    <property type="project" value="UniProtKB-SubCell"/>
</dbReference>
<evidence type="ECO:0000256" key="13">
    <source>
        <dbReference type="ARBA" id="ARBA00022679"/>
    </source>
</evidence>
<evidence type="ECO:0000256" key="14">
    <source>
        <dbReference type="ARBA" id="ARBA00022723"/>
    </source>
</evidence>
<dbReference type="Pfam" id="PF02578">
    <property type="entry name" value="Cu-oxidase_4"/>
    <property type="match status" value="1"/>
</dbReference>
<protein>
    <recommendedName>
        <fullName evidence="28">Purine nucleoside phosphorylase LACC1</fullName>
        <ecNumber evidence="7">2.4.2.1</ecNumber>
        <ecNumber evidence="8">2.4.2.28</ecNumber>
        <ecNumber evidence="9">3.5.4.4</ecNumber>
    </recommendedName>
    <alternativeName>
        <fullName evidence="31">Adenosine deaminase LACC1</fullName>
    </alternativeName>
    <alternativeName>
        <fullName evidence="30">Fatty acid metabolism-immunity nexus</fullName>
    </alternativeName>
    <alternativeName>
        <fullName evidence="29">Guanosine phosphorylase LACC1</fullName>
    </alternativeName>
    <alternativeName>
        <fullName evidence="32">Laccase domain-containing protein 1</fullName>
    </alternativeName>
    <alternativeName>
        <fullName evidence="33">S-methyl-5'-thioadenosine phosphorylase LACC1</fullName>
    </alternativeName>
</protein>
<evidence type="ECO:0000256" key="24">
    <source>
        <dbReference type="ARBA" id="ARBA00048968"/>
    </source>
</evidence>
<keyword evidence="12" id="KW-0399">Innate immunity</keyword>
<dbReference type="EC" id="2.4.2.1" evidence="7"/>
<dbReference type="GO" id="GO:0005507">
    <property type="term" value="F:copper ion binding"/>
    <property type="evidence" value="ECO:0007669"/>
    <property type="project" value="TreeGrafter"/>
</dbReference>
<keyword evidence="35" id="KW-1185">Reference proteome</keyword>
<evidence type="ECO:0000256" key="26">
    <source>
        <dbReference type="ARBA" id="ARBA00051406"/>
    </source>
</evidence>
<evidence type="ECO:0000256" key="4">
    <source>
        <dbReference type="ARBA" id="ARBA00004275"/>
    </source>
</evidence>
<dbReference type="PANTHER" id="PTHR30616:SF2">
    <property type="entry name" value="PURINE NUCLEOSIDE PHOSPHORYLASE LACC1"/>
    <property type="match status" value="1"/>
</dbReference>
<dbReference type="InterPro" id="IPR038371">
    <property type="entry name" value="Cu_polyphenol_OxRdtase_sf"/>
</dbReference>
<evidence type="ECO:0000256" key="2">
    <source>
        <dbReference type="ARBA" id="ARBA00004123"/>
    </source>
</evidence>
<evidence type="ECO:0000313" key="34">
    <source>
        <dbReference type="EMBL" id="KAG7331149.1"/>
    </source>
</evidence>
<dbReference type="EC" id="2.4.2.28" evidence="8"/>
<dbReference type="AlphaFoldDB" id="A0A9D3NYZ8"/>
<evidence type="ECO:0000256" key="32">
    <source>
        <dbReference type="ARBA" id="ARBA00081352"/>
    </source>
</evidence>
<comment type="caution">
    <text evidence="34">The sequence shown here is derived from an EMBL/GenBank/DDBJ whole genome shotgun (WGS) entry which is preliminary data.</text>
</comment>
<dbReference type="GO" id="GO:0016787">
    <property type="term" value="F:hydrolase activity"/>
    <property type="evidence" value="ECO:0007669"/>
    <property type="project" value="UniProtKB-KW"/>
</dbReference>
<evidence type="ECO:0000256" key="29">
    <source>
        <dbReference type="ARBA" id="ARBA00075738"/>
    </source>
</evidence>
<dbReference type="SUPFAM" id="SSF64438">
    <property type="entry name" value="CNF1/YfiH-like putative cysteine hydrolases"/>
    <property type="match status" value="1"/>
</dbReference>
<keyword evidence="19" id="KW-0007">Acetylation</keyword>
<evidence type="ECO:0000256" key="7">
    <source>
        <dbReference type="ARBA" id="ARBA00011886"/>
    </source>
</evidence>
<dbReference type="GO" id="GO:0005783">
    <property type="term" value="C:endoplasmic reticulum"/>
    <property type="evidence" value="ECO:0007669"/>
    <property type="project" value="UniProtKB-SubCell"/>
</dbReference>
<evidence type="ECO:0000256" key="20">
    <source>
        <dbReference type="ARBA" id="ARBA00023140"/>
    </source>
</evidence>
<keyword evidence="14" id="KW-0479">Metal-binding</keyword>
<evidence type="ECO:0000256" key="19">
    <source>
        <dbReference type="ARBA" id="ARBA00022990"/>
    </source>
</evidence>
<keyword evidence="18" id="KW-0391">Immunity</keyword>
<keyword evidence="21" id="KW-0395">Inflammatory response</keyword>
<comment type="similarity">
    <text evidence="6">Belongs to the purine nucleoside phosphorylase YfiH/LACC1 family.</text>
</comment>
<dbReference type="GO" id="GO:0045087">
    <property type="term" value="P:innate immune response"/>
    <property type="evidence" value="ECO:0007669"/>
    <property type="project" value="UniProtKB-KW"/>
</dbReference>
<evidence type="ECO:0000313" key="35">
    <source>
        <dbReference type="Proteomes" id="UP000824219"/>
    </source>
</evidence>
<evidence type="ECO:0000256" key="23">
    <source>
        <dbReference type="ARBA" id="ARBA00047989"/>
    </source>
</evidence>
<evidence type="ECO:0000256" key="9">
    <source>
        <dbReference type="ARBA" id="ARBA00012784"/>
    </source>
</evidence>
<keyword evidence="20" id="KW-0576">Peroxisome</keyword>